<keyword evidence="2" id="KW-1185">Reference proteome</keyword>
<accession>A0A7R8H415</accession>
<sequence>MASCWSKRRRILADVDSIIMSSQSDTEDPLEERPTSAQCLDYPQETPEMETSQELAKLKKTRTTHLKSQYTSDFQSEVEASSFEERFSRKRLYENVAWESDEDISITNTNVSNHVIFDRNQES</sequence>
<organism evidence="1 2">
    <name type="scientific">Lepeophtheirus salmonis</name>
    <name type="common">Salmon louse</name>
    <name type="synonym">Caligus salmonis</name>
    <dbReference type="NCBI Taxonomy" id="72036"/>
    <lineage>
        <taxon>Eukaryota</taxon>
        <taxon>Metazoa</taxon>
        <taxon>Ecdysozoa</taxon>
        <taxon>Arthropoda</taxon>
        <taxon>Crustacea</taxon>
        <taxon>Multicrustacea</taxon>
        <taxon>Hexanauplia</taxon>
        <taxon>Copepoda</taxon>
        <taxon>Siphonostomatoida</taxon>
        <taxon>Caligidae</taxon>
        <taxon>Lepeophtheirus</taxon>
    </lineage>
</organism>
<proteinExistence type="predicted"/>
<evidence type="ECO:0000313" key="1">
    <source>
        <dbReference type="EMBL" id="CAF2840548.1"/>
    </source>
</evidence>
<dbReference type="AlphaFoldDB" id="A0A7R8H415"/>
<reference evidence="1" key="1">
    <citation type="submission" date="2021-02" db="EMBL/GenBank/DDBJ databases">
        <authorList>
            <person name="Bekaert M."/>
        </authorList>
    </citation>
    <scope>NUCLEOTIDE SEQUENCE</scope>
    <source>
        <strain evidence="1">IoA-00</strain>
    </source>
</reference>
<dbReference type="EMBL" id="HG994593">
    <property type="protein sequence ID" value="CAF2840548.1"/>
    <property type="molecule type" value="Genomic_DNA"/>
</dbReference>
<evidence type="ECO:0000313" key="2">
    <source>
        <dbReference type="Proteomes" id="UP000675881"/>
    </source>
</evidence>
<name>A0A7R8H415_LEPSM</name>
<dbReference type="OrthoDB" id="10071708at2759"/>
<dbReference type="Proteomes" id="UP000675881">
    <property type="component" value="Chromosome 14"/>
</dbReference>
<protein>
    <submittedName>
        <fullName evidence="1">(salmon louse) hypothetical protein</fullName>
    </submittedName>
</protein>
<gene>
    <name evidence="1" type="ORF">LSAA_4628</name>
</gene>